<feature type="compositionally biased region" description="Low complexity" evidence="1">
    <location>
        <begin position="204"/>
        <end position="214"/>
    </location>
</feature>
<accession>A0A8H7WCK4</accession>
<feature type="compositionally biased region" description="Basic and acidic residues" evidence="1">
    <location>
        <begin position="1"/>
        <end position="26"/>
    </location>
</feature>
<organism evidence="2 3">
    <name type="scientific">Cadophora malorum</name>
    <dbReference type="NCBI Taxonomy" id="108018"/>
    <lineage>
        <taxon>Eukaryota</taxon>
        <taxon>Fungi</taxon>
        <taxon>Dikarya</taxon>
        <taxon>Ascomycota</taxon>
        <taxon>Pezizomycotina</taxon>
        <taxon>Leotiomycetes</taxon>
        <taxon>Helotiales</taxon>
        <taxon>Ploettnerulaceae</taxon>
        <taxon>Cadophora</taxon>
    </lineage>
</organism>
<feature type="region of interest" description="Disordered" evidence="1">
    <location>
        <begin position="203"/>
        <end position="258"/>
    </location>
</feature>
<dbReference type="Proteomes" id="UP000664132">
    <property type="component" value="Unassembled WGS sequence"/>
</dbReference>
<protein>
    <submittedName>
        <fullName evidence="2">Uncharacterized protein</fullName>
    </submittedName>
</protein>
<dbReference type="EMBL" id="JAFJYH010000050">
    <property type="protein sequence ID" value="KAG4422335.1"/>
    <property type="molecule type" value="Genomic_DNA"/>
</dbReference>
<proteinExistence type="predicted"/>
<evidence type="ECO:0000256" key="1">
    <source>
        <dbReference type="SAM" id="MobiDB-lite"/>
    </source>
</evidence>
<name>A0A8H7WCK4_9HELO</name>
<sequence length="258" mass="27897">MPDYSTGKDKATVTNRKGREAIHDSTHSIPEPLLPAEERKILAHHFPDVSSTSMVKGWAVAGTIQSALNTIRPLFSLPFRIFVFAFHIVDSALSYLRYPLLGMVILSFMYDYLSDVYPHELDGTGNTGPDPRTLTITITTKVMKIETSTLEEMTDDTLDASLADNSVKLSSSVTVSEIRSALETDSDSASPVSGQAKIATEALSSGVSSISRSSTPLESGAAEVERSTAVWNERVADGSSSLSPGTARSTTQKKRMYE</sequence>
<gene>
    <name evidence="2" type="ORF">IFR04_004487</name>
</gene>
<comment type="caution">
    <text evidence="2">The sequence shown here is derived from an EMBL/GenBank/DDBJ whole genome shotgun (WGS) entry which is preliminary data.</text>
</comment>
<keyword evidence="3" id="KW-1185">Reference proteome</keyword>
<dbReference type="AlphaFoldDB" id="A0A8H7WCK4"/>
<dbReference type="OrthoDB" id="10598309at2759"/>
<feature type="region of interest" description="Disordered" evidence="1">
    <location>
        <begin position="1"/>
        <end position="27"/>
    </location>
</feature>
<reference evidence="2" key="1">
    <citation type="submission" date="2021-02" db="EMBL/GenBank/DDBJ databases">
        <title>Genome sequence Cadophora malorum strain M34.</title>
        <authorList>
            <person name="Stefanovic E."/>
            <person name="Vu D."/>
            <person name="Scully C."/>
            <person name="Dijksterhuis J."/>
            <person name="Roader J."/>
            <person name="Houbraken J."/>
        </authorList>
    </citation>
    <scope>NUCLEOTIDE SEQUENCE</scope>
    <source>
        <strain evidence="2">M34</strain>
    </source>
</reference>
<evidence type="ECO:0000313" key="2">
    <source>
        <dbReference type="EMBL" id="KAG4422335.1"/>
    </source>
</evidence>
<evidence type="ECO:0000313" key="3">
    <source>
        <dbReference type="Proteomes" id="UP000664132"/>
    </source>
</evidence>
<feature type="compositionally biased region" description="Polar residues" evidence="1">
    <location>
        <begin position="238"/>
        <end position="250"/>
    </location>
</feature>